<evidence type="ECO:0000313" key="3">
    <source>
        <dbReference type="Proteomes" id="UP000065822"/>
    </source>
</evidence>
<gene>
    <name evidence="2" type="ORF">AXF12_04085</name>
</gene>
<sequence>MILITDTNIVYSALINPQSIIASILKKAPEHQFVAPNYLKEEIKKHWHRIISGSSLCENQVIKEWLFYQQHILFFDENHIPIEHYRKAFTIVSDIDPDDTIFVASHFYTGYKIWTSDKRLIQKVQAKRIYRYFYNH</sequence>
<dbReference type="InterPro" id="IPR029060">
    <property type="entry name" value="PIN-like_dom_sf"/>
</dbReference>
<feature type="domain" description="PIN" evidence="1">
    <location>
        <begin position="5"/>
        <end position="121"/>
    </location>
</feature>
<dbReference type="InterPro" id="IPR002716">
    <property type="entry name" value="PIN_dom"/>
</dbReference>
<name>A0ABN4KBP3_9FLAO</name>
<proteinExistence type="predicted"/>
<organism evidence="2 3">
    <name type="scientific">Capnocytophaga haemolytica</name>
    <dbReference type="NCBI Taxonomy" id="45243"/>
    <lineage>
        <taxon>Bacteria</taxon>
        <taxon>Pseudomonadati</taxon>
        <taxon>Bacteroidota</taxon>
        <taxon>Flavobacteriia</taxon>
        <taxon>Flavobacteriales</taxon>
        <taxon>Flavobacteriaceae</taxon>
        <taxon>Capnocytophaga</taxon>
    </lineage>
</organism>
<reference evidence="2 3" key="1">
    <citation type="submission" date="2016-02" db="EMBL/GenBank/DDBJ databases">
        <authorList>
            <person name="Holder M.E."/>
            <person name="Ajami N.J."/>
            <person name="Petrosino J.F."/>
        </authorList>
    </citation>
    <scope>NUCLEOTIDE SEQUENCE [LARGE SCALE GENOMIC DNA]</scope>
    <source>
        <strain evidence="2 3">CCUG 32990</strain>
    </source>
</reference>
<protein>
    <recommendedName>
        <fullName evidence="1">PIN domain-containing protein</fullName>
    </recommendedName>
</protein>
<accession>A0ABN4KBP3</accession>
<dbReference type="Proteomes" id="UP000065822">
    <property type="component" value="Chromosome"/>
</dbReference>
<dbReference type="EMBL" id="CP014227">
    <property type="protein sequence ID" value="AMD84770.1"/>
    <property type="molecule type" value="Genomic_DNA"/>
</dbReference>
<dbReference type="Pfam" id="PF10130">
    <property type="entry name" value="PIN_2"/>
    <property type="match status" value="1"/>
</dbReference>
<dbReference type="RefSeq" id="WP_066428555.1">
    <property type="nucleotide sequence ID" value="NZ_CP014227.1"/>
</dbReference>
<evidence type="ECO:0000313" key="2">
    <source>
        <dbReference type="EMBL" id="AMD84770.1"/>
    </source>
</evidence>
<evidence type="ECO:0000259" key="1">
    <source>
        <dbReference type="Pfam" id="PF10130"/>
    </source>
</evidence>
<keyword evidence="3" id="KW-1185">Reference proteome</keyword>
<dbReference type="SUPFAM" id="SSF88723">
    <property type="entry name" value="PIN domain-like"/>
    <property type="match status" value="1"/>
</dbReference>